<dbReference type="PRINTS" id="PR00412">
    <property type="entry name" value="EPOXHYDRLASE"/>
</dbReference>
<evidence type="ECO:0000313" key="7">
    <source>
        <dbReference type="Proteomes" id="UP000198507"/>
    </source>
</evidence>
<keyword evidence="3" id="KW-0378">Hydrolase</keyword>
<dbReference type="Pfam" id="PF06441">
    <property type="entry name" value="EHN"/>
    <property type="match status" value="1"/>
</dbReference>
<feature type="active site" description="Proton acceptor" evidence="4">
    <location>
        <position position="384"/>
    </location>
</feature>
<evidence type="ECO:0000256" key="3">
    <source>
        <dbReference type="ARBA" id="ARBA00022801"/>
    </source>
</evidence>
<dbReference type="Proteomes" id="UP000198507">
    <property type="component" value="Unassembled WGS sequence"/>
</dbReference>
<proteinExistence type="inferred from homology"/>
<evidence type="ECO:0000313" key="6">
    <source>
        <dbReference type="EMBL" id="SES76456.1"/>
    </source>
</evidence>
<dbReference type="InterPro" id="IPR016292">
    <property type="entry name" value="Epoxide_hydrolase"/>
</dbReference>
<dbReference type="SUPFAM" id="SSF53474">
    <property type="entry name" value="alpha/beta-Hydrolases"/>
    <property type="match status" value="1"/>
</dbReference>
<feature type="domain" description="Epoxide hydrolase N-terminal" evidence="5">
    <location>
        <begin position="14"/>
        <end position="118"/>
    </location>
</feature>
<accession>A0A1H9Z519</accession>
<feature type="active site" description="Nucleophile" evidence="4">
    <location>
        <position position="188"/>
    </location>
</feature>
<dbReference type="OrthoDB" id="4654311at2"/>
<protein>
    <submittedName>
        <fullName evidence="6">Pimeloyl-ACP methyl ester carboxylesterase</fullName>
    </submittedName>
</protein>
<dbReference type="InterPro" id="IPR010497">
    <property type="entry name" value="Epoxide_hydro_N"/>
</dbReference>
<dbReference type="PIRSF" id="PIRSF001112">
    <property type="entry name" value="Epoxide_hydrolase"/>
    <property type="match status" value="1"/>
</dbReference>
<dbReference type="RefSeq" id="WP_091438326.1">
    <property type="nucleotide sequence ID" value="NZ_FOIE01000001.1"/>
</dbReference>
<dbReference type="GO" id="GO:0004301">
    <property type="term" value="F:epoxide hydrolase activity"/>
    <property type="evidence" value="ECO:0007669"/>
    <property type="project" value="TreeGrafter"/>
</dbReference>
<keyword evidence="7" id="KW-1185">Reference proteome</keyword>
<evidence type="ECO:0000256" key="2">
    <source>
        <dbReference type="ARBA" id="ARBA00022797"/>
    </source>
</evidence>
<evidence type="ECO:0000256" key="1">
    <source>
        <dbReference type="ARBA" id="ARBA00010088"/>
    </source>
</evidence>
<gene>
    <name evidence="6" type="ORF">SAMN04488546_0418</name>
</gene>
<dbReference type="InterPro" id="IPR029058">
    <property type="entry name" value="AB_hydrolase_fold"/>
</dbReference>
<dbReference type="PANTHER" id="PTHR21661:SF35">
    <property type="entry name" value="EPOXIDE HYDROLASE"/>
    <property type="match status" value="1"/>
</dbReference>
<dbReference type="Gene3D" id="3.40.50.1820">
    <property type="entry name" value="alpha/beta hydrolase"/>
    <property type="match status" value="1"/>
</dbReference>
<dbReference type="GO" id="GO:0097176">
    <property type="term" value="P:epoxide metabolic process"/>
    <property type="evidence" value="ECO:0007669"/>
    <property type="project" value="TreeGrafter"/>
</dbReference>
<sequence>MSLTAEKPAGATAIRPFHVDVPEEQLTDLRRRIAATRWPEEETVADSSQGVPLAVVQELARHWATDYDWRACEARLNALPQFTTVVDGLDIHFVHARSRHEDALPIVINHGWPGSVIEQLKIVDRLTDPTAHGGSAADAFHVVVPSMPGYGFSGKPTSTGWGPERMARAWAELMGRLGYDRYVAQGGDWGAFVVDQMGLQAPEGLLAVHTNMPATVPADVNAAALAGQPPPAGLSAEEQRAYEQLIRTFGQVEYARYMAARPQTLYGIADSPVGLAAWLLDHNDADGQPAAAVVAALARHTSTTGELTRDEVLDNITLYWLTNTGVSASRLYWEYRGGFFDAKGVAIPVAVTVFPGEQYEAPRSWTERAYPGLIHYNRVDRGGHFAAWEQPQLLAEELRAAFRSLR</sequence>
<dbReference type="InterPro" id="IPR000639">
    <property type="entry name" value="Epox_hydrolase-like"/>
</dbReference>
<dbReference type="PANTHER" id="PTHR21661">
    <property type="entry name" value="EPOXIDE HYDROLASE 1-RELATED"/>
    <property type="match status" value="1"/>
</dbReference>
<feature type="active site" description="Proton donor" evidence="4">
    <location>
        <position position="332"/>
    </location>
</feature>
<reference evidence="7" key="1">
    <citation type="submission" date="2016-10" db="EMBL/GenBank/DDBJ databases">
        <authorList>
            <person name="Varghese N."/>
            <person name="Submissions S."/>
        </authorList>
    </citation>
    <scope>NUCLEOTIDE SEQUENCE [LARGE SCALE GENOMIC DNA]</scope>
    <source>
        <strain evidence="7">DSM 44209</strain>
    </source>
</reference>
<keyword evidence="2" id="KW-0058">Aromatic hydrocarbons catabolism</keyword>
<organism evidence="6 7">
    <name type="scientific">Geodermatophilus poikilotrophus</name>
    <dbReference type="NCBI Taxonomy" id="1333667"/>
    <lineage>
        <taxon>Bacteria</taxon>
        <taxon>Bacillati</taxon>
        <taxon>Actinomycetota</taxon>
        <taxon>Actinomycetes</taxon>
        <taxon>Geodermatophilales</taxon>
        <taxon>Geodermatophilaceae</taxon>
        <taxon>Geodermatophilus</taxon>
    </lineage>
</organism>
<comment type="similarity">
    <text evidence="1">Belongs to the peptidase S33 family.</text>
</comment>
<evidence type="ECO:0000256" key="4">
    <source>
        <dbReference type="PIRSR" id="PIRSR001112-1"/>
    </source>
</evidence>
<dbReference type="AlphaFoldDB" id="A0A1H9Z519"/>
<name>A0A1H9Z519_9ACTN</name>
<dbReference type="EMBL" id="FOIE01000001">
    <property type="protein sequence ID" value="SES76456.1"/>
    <property type="molecule type" value="Genomic_DNA"/>
</dbReference>
<evidence type="ECO:0000259" key="5">
    <source>
        <dbReference type="Pfam" id="PF06441"/>
    </source>
</evidence>